<dbReference type="HOGENOM" id="CLU_193678_0_0_7"/>
<dbReference type="KEGG" id="hce:HCW_00780"/>
<accession>I0EKI0</accession>
<sequence length="90" mass="10217">MIFKKVFSIGEKKMLLNQATKSKEIRELLREVLNNNKSLGLYLDMGGKHAKLTNGIHSFPIPSSPSDRKSVKNFQKELARFLEMLKGSPL</sequence>
<reference evidence="2" key="1">
    <citation type="submission" date="2012-04" db="EMBL/GenBank/DDBJ databases">
        <title>Complete genome sequence of Helicobacter cetorum strain MIT 00-7128.</title>
        <authorList>
            <person name="Kersulyte D."/>
            <person name="Berg D.E."/>
        </authorList>
    </citation>
    <scope>NUCLEOTIDE SEQUENCE [LARGE SCALE GENOMIC DNA]</scope>
    <source>
        <strain evidence="2">MIT 00-7128</strain>
    </source>
</reference>
<dbReference type="AlphaFoldDB" id="I0EKI0"/>
<dbReference type="PATRIC" id="fig|182217.3.peg.163"/>
<name>I0EKI0_HELC0</name>
<dbReference type="EMBL" id="CP003479">
    <property type="protein sequence ID" value="AFI03449.1"/>
    <property type="molecule type" value="Genomic_DNA"/>
</dbReference>
<organism evidence="1 2">
    <name type="scientific">Helicobacter cetorum (strain ATCC BAA-429 / MIT 00-7128)</name>
    <dbReference type="NCBI Taxonomy" id="182217"/>
    <lineage>
        <taxon>Bacteria</taxon>
        <taxon>Pseudomonadati</taxon>
        <taxon>Campylobacterota</taxon>
        <taxon>Epsilonproteobacteria</taxon>
        <taxon>Campylobacterales</taxon>
        <taxon>Helicobacteraceae</taxon>
        <taxon>Helicobacter</taxon>
    </lineage>
</organism>
<proteinExistence type="predicted"/>
<evidence type="ECO:0000313" key="1">
    <source>
        <dbReference type="EMBL" id="AFI03449.1"/>
    </source>
</evidence>
<dbReference type="Proteomes" id="UP000005010">
    <property type="component" value="Chromosome"/>
</dbReference>
<dbReference type="STRING" id="182217.HCW_00780"/>
<protein>
    <submittedName>
        <fullName evidence="1">Uncharacterized protein</fullName>
    </submittedName>
</protein>
<keyword evidence="2" id="KW-1185">Reference proteome</keyword>
<evidence type="ECO:0000313" key="2">
    <source>
        <dbReference type="Proteomes" id="UP000005010"/>
    </source>
</evidence>
<gene>
    <name evidence="1" type="ordered locus">HCW_00780</name>
</gene>